<keyword evidence="6 14" id="KW-0460">Magnesium</keyword>
<dbReference type="EMBL" id="HE612869">
    <property type="protein sequence ID" value="CCE65829.1"/>
    <property type="molecule type" value="Genomic_DNA"/>
</dbReference>
<dbReference type="GO" id="GO:0005743">
    <property type="term" value="C:mitochondrial inner membrane"/>
    <property type="evidence" value="ECO:0007669"/>
    <property type="project" value="UniProtKB-SubCell"/>
</dbReference>
<evidence type="ECO:0000256" key="11">
    <source>
        <dbReference type="ARBA" id="ARBA00023136"/>
    </source>
</evidence>
<evidence type="ECO:0000256" key="2">
    <source>
        <dbReference type="ARBA" id="ARBA00009765"/>
    </source>
</evidence>
<dbReference type="GeneID" id="11532086"/>
<dbReference type="PANTHER" id="PTHR13890:SF27">
    <property type="entry name" value="MAGNESIUM TRANSPORTER MRS2, MITOCHONDRIAL"/>
    <property type="match status" value="1"/>
</dbReference>
<dbReference type="OrthoDB" id="10251508at2759"/>
<dbReference type="STRING" id="1071381.G8C101"/>
<keyword evidence="4 14" id="KW-0812">Transmembrane</keyword>
<accession>G8C101</accession>
<keyword evidence="11 14" id="KW-0472">Membrane</keyword>
<comment type="subcellular location">
    <subcellularLocation>
        <location evidence="1 14">Mitochondrion inner membrane</location>
        <topology evidence="1 14">Multi-pass membrane protein</topology>
    </subcellularLocation>
</comment>
<feature type="transmembrane region" description="Helical" evidence="14">
    <location>
        <begin position="349"/>
        <end position="366"/>
    </location>
</feature>
<keyword evidence="3 14" id="KW-0813">Transport</keyword>
<proteinExistence type="inferred from homology"/>
<keyword evidence="16" id="KW-1185">Reference proteome</keyword>
<dbReference type="OMA" id="TLLIHMF"/>
<name>G8C101_TETPH</name>
<dbReference type="HOGENOM" id="CLU_025144_1_0_1"/>
<evidence type="ECO:0000256" key="5">
    <source>
        <dbReference type="ARBA" id="ARBA00022792"/>
    </source>
</evidence>
<evidence type="ECO:0000256" key="10">
    <source>
        <dbReference type="ARBA" id="ARBA00023128"/>
    </source>
</evidence>
<keyword evidence="10" id="KW-0496">Mitochondrion</keyword>
<dbReference type="GO" id="GO:0015095">
    <property type="term" value="F:magnesium ion transmembrane transporter activity"/>
    <property type="evidence" value="ECO:0007669"/>
    <property type="project" value="EnsemblFungi"/>
</dbReference>
<sequence length="477" mass="54724">MNAAGSRILRHGLLYMKIPTVVQRLHVTSGPALINTKLKVLTKRYYSDEPNSRSLEKKIDTLLPTLEHQLLALKPITPNDAYISCTVFNKKGDIIAVSQKFAKWSFLKEHHLYPRDLRKIDTSSVDVIPSILVKSNCIVINMLYIKALICKDKVYVFDTTNPDSAMKLGILMYDLEAKLSEPHRIISSSILSPTGSINLSKQYYEHKALESMLINIMSSLETEFKLHSSVCRRILSNLENEVNRDKLRDLLIKSKYLTLYYQKALLIREILDELLENDDDLAHMYLTSPKTEDDDFAELEMLLETYYTQCDEYVQQAESLLQDIRTTEEIVNIILDANRNALMLLELKVTIYTLGITVATLIPALYGMNLENFIEESMFGFGGIVALSALLAIVVTRSNFRQLRSVTKITMLNNHSGYLSTKHKKLANEITNEEVPTFLGKLKTGLKYFWRGESSIDHSKLQKKKREMVWKWLLNDK</sequence>
<evidence type="ECO:0000313" key="16">
    <source>
        <dbReference type="Proteomes" id="UP000005666"/>
    </source>
</evidence>
<evidence type="ECO:0000256" key="14">
    <source>
        <dbReference type="RuleBase" id="RU366042"/>
    </source>
</evidence>
<dbReference type="GO" id="GO:0045016">
    <property type="term" value="P:mitochondrial magnesium ion transmembrane transport"/>
    <property type="evidence" value="ECO:0007669"/>
    <property type="project" value="EnsemblFungi"/>
</dbReference>
<evidence type="ECO:0000256" key="6">
    <source>
        <dbReference type="ARBA" id="ARBA00022842"/>
    </source>
</evidence>
<evidence type="ECO:0000256" key="7">
    <source>
        <dbReference type="ARBA" id="ARBA00022946"/>
    </source>
</evidence>
<evidence type="ECO:0000256" key="4">
    <source>
        <dbReference type="ARBA" id="ARBA00022692"/>
    </source>
</evidence>
<comment type="function">
    <text evidence="12">High-conductance magnesium-selective channel that mediates the influx of magnesium into the mitochondrial matrix. Essential for the splicing of mRNA group II introns in mitochondria by affecting mitochondrial magnesium concentrations, which are critical for group II intron splicing. It also suppresses a variety of mitochondrial intron mutations and its absence may disturb the assembly of mitochondrial membrane complexes.</text>
</comment>
<dbReference type="FunFam" id="2.40.128.330:FF:000005">
    <property type="entry name" value="Magnesium transporter MRS2, mitochondrial"/>
    <property type="match status" value="1"/>
</dbReference>
<evidence type="ECO:0000256" key="8">
    <source>
        <dbReference type="ARBA" id="ARBA00022989"/>
    </source>
</evidence>
<evidence type="ECO:0000256" key="9">
    <source>
        <dbReference type="ARBA" id="ARBA00023065"/>
    </source>
</evidence>
<evidence type="ECO:0000256" key="1">
    <source>
        <dbReference type="ARBA" id="ARBA00004448"/>
    </source>
</evidence>
<dbReference type="Pfam" id="PF22099">
    <property type="entry name" value="MRS2-like"/>
    <property type="match status" value="1"/>
</dbReference>
<organism evidence="15 16">
    <name type="scientific">Tetrapisispora phaffii (strain ATCC 24235 / CBS 4417 / NBRC 1672 / NRRL Y-8282 / UCD 70-5)</name>
    <name type="common">Yeast</name>
    <name type="synonym">Fabospora phaffii</name>
    <dbReference type="NCBI Taxonomy" id="1071381"/>
    <lineage>
        <taxon>Eukaryota</taxon>
        <taxon>Fungi</taxon>
        <taxon>Dikarya</taxon>
        <taxon>Ascomycota</taxon>
        <taxon>Saccharomycotina</taxon>
        <taxon>Saccharomycetes</taxon>
        <taxon>Saccharomycetales</taxon>
        <taxon>Saccharomycetaceae</taxon>
        <taxon>Tetrapisispora</taxon>
    </lineage>
</organism>
<dbReference type="eggNOG" id="KOG2662">
    <property type="taxonomic scope" value="Eukaryota"/>
</dbReference>
<evidence type="ECO:0000256" key="13">
    <source>
        <dbReference type="ARBA" id="ARBA00046701"/>
    </source>
</evidence>
<keyword evidence="8 14" id="KW-1133">Transmembrane helix</keyword>
<dbReference type="Proteomes" id="UP000005666">
    <property type="component" value="Chromosome 14"/>
</dbReference>
<keyword evidence="7" id="KW-0809">Transit peptide</keyword>
<dbReference type="PANTHER" id="PTHR13890">
    <property type="entry name" value="RNA SPLICING PROTEIN MRS2, MITOCHONDRIAL"/>
    <property type="match status" value="1"/>
</dbReference>
<dbReference type="KEGG" id="tpf:TPHA_0N00490"/>
<gene>
    <name evidence="15" type="primary">TPHA0N00490</name>
    <name evidence="15" type="ordered locus">TPHA_0N00490</name>
</gene>
<dbReference type="InterPro" id="IPR039204">
    <property type="entry name" value="MRS2-like"/>
</dbReference>
<evidence type="ECO:0000256" key="12">
    <source>
        <dbReference type="ARBA" id="ARBA00046105"/>
    </source>
</evidence>
<dbReference type="GO" id="GO:1901612">
    <property type="term" value="F:cardiolipin binding"/>
    <property type="evidence" value="ECO:0007669"/>
    <property type="project" value="EnsemblFungi"/>
</dbReference>
<keyword evidence="5 14" id="KW-0999">Mitochondrion inner membrane</keyword>
<dbReference type="RefSeq" id="XP_003688263.1">
    <property type="nucleotide sequence ID" value="XM_003688215.1"/>
</dbReference>
<keyword evidence="9 14" id="KW-0406">Ion transport</keyword>
<reference evidence="15 16" key="1">
    <citation type="journal article" date="2011" name="Proc. Natl. Acad. Sci. U.S.A.">
        <title>Evolutionary erosion of yeast sex chromosomes by mating-type switching accidents.</title>
        <authorList>
            <person name="Gordon J.L."/>
            <person name="Armisen D."/>
            <person name="Proux-Wera E."/>
            <person name="Oheigeartaigh S.S."/>
            <person name="Byrne K.P."/>
            <person name="Wolfe K.H."/>
        </authorList>
    </citation>
    <scope>NUCLEOTIDE SEQUENCE [LARGE SCALE GENOMIC DNA]</scope>
    <source>
        <strain evidence="16">ATCC 24235 / CBS 4417 / NBRC 1672 / NRRL Y-8282 / UCD 70-5</strain>
    </source>
</reference>
<protein>
    <recommendedName>
        <fullName evidence="14">Magnesium transporter</fullName>
    </recommendedName>
</protein>
<dbReference type="CDD" id="cd12823">
    <property type="entry name" value="Mrs2_Mfm1p-like"/>
    <property type="match status" value="1"/>
</dbReference>
<evidence type="ECO:0000256" key="3">
    <source>
        <dbReference type="ARBA" id="ARBA00022448"/>
    </source>
</evidence>
<dbReference type="Gene3D" id="1.20.58.340">
    <property type="entry name" value="Magnesium transport protein CorA, transmembrane region"/>
    <property type="match status" value="1"/>
</dbReference>
<feature type="transmembrane region" description="Helical" evidence="14">
    <location>
        <begin position="378"/>
        <end position="395"/>
    </location>
</feature>
<comment type="similarity">
    <text evidence="2 14">Belongs to the CorA metal ion transporter (MIT) (TC 1.A.35) family.</text>
</comment>
<comment type="subunit">
    <text evidence="13">Homopentamer. Forms homooligomers. Interacts with MFM1.</text>
</comment>
<evidence type="ECO:0000313" key="15">
    <source>
        <dbReference type="EMBL" id="CCE65829.1"/>
    </source>
</evidence>
<dbReference type="Gene3D" id="2.40.128.330">
    <property type="match status" value="1"/>
</dbReference>
<dbReference type="AlphaFoldDB" id="G8C101"/>